<gene>
    <name evidence="1" type="ORF">F383_11499</name>
</gene>
<name>A0A0B0NKG8_GOSAR</name>
<organism evidence="1 2">
    <name type="scientific">Gossypium arboreum</name>
    <name type="common">Tree cotton</name>
    <name type="synonym">Gossypium nanking</name>
    <dbReference type="NCBI Taxonomy" id="29729"/>
    <lineage>
        <taxon>Eukaryota</taxon>
        <taxon>Viridiplantae</taxon>
        <taxon>Streptophyta</taxon>
        <taxon>Embryophyta</taxon>
        <taxon>Tracheophyta</taxon>
        <taxon>Spermatophyta</taxon>
        <taxon>Magnoliopsida</taxon>
        <taxon>eudicotyledons</taxon>
        <taxon>Gunneridae</taxon>
        <taxon>Pentapetalae</taxon>
        <taxon>rosids</taxon>
        <taxon>malvids</taxon>
        <taxon>Malvales</taxon>
        <taxon>Malvaceae</taxon>
        <taxon>Malvoideae</taxon>
        <taxon>Gossypium</taxon>
    </lineage>
</organism>
<dbReference type="Proteomes" id="UP000032142">
    <property type="component" value="Unassembled WGS sequence"/>
</dbReference>
<protein>
    <submittedName>
        <fullName evidence="1">Uncharacterized protein</fullName>
    </submittedName>
</protein>
<dbReference type="EMBL" id="KN396162">
    <property type="protein sequence ID" value="KHG11596.1"/>
    <property type="molecule type" value="Genomic_DNA"/>
</dbReference>
<reference evidence="2" key="1">
    <citation type="submission" date="2014-09" db="EMBL/GenBank/DDBJ databases">
        <authorList>
            <person name="Mudge J."/>
            <person name="Ramaraj T."/>
            <person name="Lindquist I.E."/>
            <person name="Bharti A.K."/>
            <person name="Sundararajan A."/>
            <person name="Cameron C.T."/>
            <person name="Woodward J.E."/>
            <person name="May G.D."/>
            <person name="Brubaker C."/>
            <person name="Broadhvest J."/>
            <person name="Wilkins T.A."/>
        </authorList>
    </citation>
    <scope>NUCLEOTIDE SEQUENCE</scope>
    <source>
        <strain evidence="2">cv. AKA8401</strain>
    </source>
</reference>
<evidence type="ECO:0000313" key="1">
    <source>
        <dbReference type="EMBL" id="KHG11596.1"/>
    </source>
</evidence>
<keyword evidence="2" id="KW-1185">Reference proteome</keyword>
<dbReference type="AlphaFoldDB" id="A0A0B0NKG8"/>
<accession>A0A0B0NKG8</accession>
<evidence type="ECO:0000313" key="2">
    <source>
        <dbReference type="Proteomes" id="UP000032142"/>
    </source>
</evidence>
<sequence length="75" mass="8387">MQGFFAVKIEGIFSLIIVLEPRTLHSEFLIIIPEHDLFSCCLRNASKFILTTEFSGGLHVTASTLQKAIYSVQSK</sequence>
<proteinExistence type="predicted"/>